<dbReference type="Proteomes" id="UP001152320">
    <property type="component" value="Chromosome 4"/>
</dbReference>
<proteinExistence type="predicted"/>
<evidence type="ECO:0000256" key="1">
    <source>
        <dbReference type="SAM" id="MobiDB-lite"/>
    </source>
</evidence>
<comment type="caution">
    <text evidence="2">The sequence shown here is derived from an EMBL/GenBank/DDBJ whole genome shotgun (WGS) entry which is preliminary data.</text>
</comment>
<dbReference type="EMBL" id="JAIZAY010000004">
    <property type="protein sequence ID" value="KAJ8043348.1"/>
    <property type="molecule type" value="Genomic_DNA"/>
</dbReference>
<evidence type="ECO:0000313" key="3">
    <source>
        <dbReference type="Proteomes" id="UP001152320"/>
    </source>
</evidence>
<organism evidence="2 3">
    <name type="scientific">Holothuria leucospilota</name>
    <name type="common">Black long sea cucumber</name>
    <name type="synonym">Mertensiothuria leucospilota</name>
    <dbReference type="NCBI Taxonomy" id="206669"/>
    <lineage>
        <taxon>Eukaryota</taxon>
        <taxon>Metazoa</taxon>
        <taxon>Echinodermata</taxon>
        <taxon>Eleutherozoa</taxon>
        <taxon>Echinozoa</taxon>
        <taxon>Holothuroidea</taxon>
        <taxon>Aspidochirotacea</taxon>
        <taxon>Aspidochirotida</taxon>
        <taxon>Holothuriidae</taxon>
        <taxon>Holothuria</taxon>
    </lineage>
</organism>
<dbReference type="AlphaFoldDB" id="A0A9Q1HFQ2"/>
<accession>A0A9Q1HFQ2</accession>
<name>A0A9Q1HFQ2_HOLLE</name>
<feature type="compositionally biased region" description="Basic and acidic residues" evidence="1">
    <location>
        <begin position="68"/>
        <end position="96"/>
    </location>
</feature>
<reference evidence="2" key="1">
    <citation type="submission" date="2021-10" db="EMBL/GenBank/DDBJ databases">
        <title>Tropical sea cucumber genome reveals ecological adaptation and Cuvierian tubules defense mechanism.</title>
        <authorList>
            <person name="Chen T."/>
        </authorList>
    </citation>
    <scope>NUCLEOTIDE SEQUENCE</scope>
    <source>
        <strain evidence="2">Nanhai2018</strain>
        <tissue evidence="2">Muscle</tissue>
    </source>
</reference>
<gene>
    <name evidence="2" type="ORF">HOLleu_10398</name>
</gene>
<feature type="compositionally biased region" description="Polar residues" evidence="1">
    <location>
        <begin position="57"/>
        <end position="66"/>
    </location>
</feature>
<feature type="region of interest" description="Disordered" evidence="1">
    <location>
        <begin position="1"/>
        <end position="96"/>
    </location>
</feature>
<protein>
    <submittedName>
        <fullName evidence="2">Uncharacterized protein</fullName>
    </submittedName>
</protein>
<keyword evidence="3" id="KW-1185">Reference proteome</keyword>
<sequence length="96" mass="10470">MRRGHRVVREGARRQGKHKGVWEGEELGGDRTGLCGRGLGTFGQDIETKRDGPTPPSSDSGFQQAAQHVEDRESSNKEEMTVPEKDAPGSSEKPPD</sequence>
<evidence type="ECO:0000313" key="2">
    <source>
        <dbReference type="EMBL" id="KAJ8043348.1"/>
    </source>
</evidence>